<organism evidence="4 5">
    <name type="scientific">Zhongshania arctica</name>
    <dbReference type="NCBI Taxonomy" id="3238302"/>
    <lineage>
        <taxon>Bacteria</taxon>
        <taxon>Pseudomonadati</taxon>
        <taxon>Pseudomonadota</taxon>
        <taxon>Gammaproteobacteria</taxon>
        <taxon>Cellvibrionales</taxon>
        <taxon>Spongiibacteraceae</taxon>
        <taxon>Zhongshania</taxon>
    </lineage>
</organism>
<dbReference type="Pfam" id="PF00583">
    <property type="entry name" value="Acetyltransf_1"/>
    <property type="match status" value="1"/>
</dbReference>
<dbReference type="InterPro" id="IPR016181">
    <property type="entry name" value="Acyl_CoA_acyltransferase"/>
</dbReference>
<name>A0ABV3TVL8_9GAMM</name>
<evidence type="ECO:0000313" key="4">
    <source>
        <dbReference type="EMBL" id="MEX1665380.1"/>
    </source>
</evidence>
<dbReference type="GO" id="GO:0016746">
    <property type="term" value="F:acyltransferase activity"/>
    <property type="evidence" value="ECO:0007669"/>
    <property type="project" value="UniProtKB-KW"/>
</dbReference>
<dbReference type="EC" id="2.3.1.-" evidence="4"/>
<dbReference type="InterPro" id="IPR050832">
    <property type="entry name" value="Bact_Acetyltransf"/>
</dbReference>
<evidence type="ECO:0000259" key="3">
    <source>
        <dbReference type="PROSITE" id="PS51186"/>
    </source>
</evidence>
<dbReference type="PANTHER" id="PTHR43877:SF2">
    <property type="entry name" value="AMINOALKYLPHOSPHONATE N-ACETYLTRANSFERASE-RELATED"/>
    <property type="match status" value="1"/>
</dbReference>
<dbReference type="RefSeq" id="WP_368375484.1">
    <property type="nucleotide sequence ID" value="NZ_JBFRYB010000001.1"/>
</dbReference>
<evidence type="ECO:0000313" key="5">
    <source>
        <dbReference type="Proteomes" id="UP001557484"/>
    </source>
</evidence>
<keyword evidence="5" id="KW-1185">Reference proteome</keyword>
<dbReference type="CDD" id="cd04301">
    <property type="entry name" value="NAT_SF"/>
    <property type="match status" value="1"/>
</dbReference>
<keyword evidence="1 4" id="KW-0808">Transferase</keyword>
<accession>A0ABV3TVL8</accession>
<proteinExistence type="predicted"/>
<comment type="caution">
    <text evidence="4">The sequence shown here is derived from an EMBL/GenBank/DDBJ whole genome shotgun (WGS) entry which is preliminary data.</text>
</comment>
<evidence type="ECO:0000256" key="2">
    <source>
        <dbReference type="ARBA" id="ARBA00023315"/>
    </source>
</evidence>
<sequence length="204" mass="22822">MGIRKAISKDSVQIAPLIFSSGPVTFDYIFSTRHGPAVVDFLKIEFAESQTMFSHRHHHVYERDGNVVGSIGSFDAPSHSATFLGNARAIFCNYGLRGVLKGLLFELRLMKAPRKGCLYLFHVAVREDCRGQGIAAQMINFMMAKGREGGYRCLSLDVAEKNTNALRLYQQLGFEVVNRNKTYNSVLDNHLYMELDLAAANDHS</sequence>
<keyword evidence="2 4" id="KW-0012">Acyltransferase</keyword>
<dbReference type="Gene3D" id="3.40.630.30">
    <property type="match status" value="1"/>
</dbReference>
<feature type="domain" description="N-acetyltransferase" evidence="3">
    <location>
        <begin position="1"/>
        <end position="198"/>
    </location>
</feature>
<dbReference type="PANTHER" id="PTHR43877">
    <property type="entry name" value="AMINOALKYLPHOSPHONATE N-ACETYLTRANSFERASE-RELATED-RELATED"/>
    <property type="match status" value="1"/>
</dbReference>
<dbReference type="InterPro" id="IPR000182">
    <property type="entry name" value="GNAT_dom"/>
</dbReference>
<gene>
    <name evidence="4" type="ORF">AB4875_07750</name>
</gene>
<dbReference type="Proteomes" id="UP001557484">
    <property type="component" value="Unassembled WGS sequence"/>
</dbReference>
<dbReference type="EMBL" id="JBFRYB010000001">
    <property type="protein sequence ID" value="MEX1665380.1"/>
    <property type="molecule type" value="Genomic_DNA"/>
</dbReference>
<reference evidence="4 5" key="1">
    <citation type="journal article" date="2011" name="Int. J. Syst. Evol. Microbiol.">
        <title>Zhongshania antarctica gen. nov., sp. nov. and Zhongshania guokunii sp. nov., gammaproteobacteria respectively isolated from coastal attached (fast) ice and surface seawater of the Antarctic.</title>
        <authorList>
            <person name="Li H.J."/>
            <person name="Zhang X.Y."/>
            <person name="Chen C.X."/>
            <person name="Zhang Y.J."/>
            <person name="Gao Z.M."/>
            <person name="Yu Y."/>
            <person name="Chen X.L."/>
            <person name="Chen B."/>
            <person name="Zhang Y.Z."/>
        </authorList>
    </citation>
    <scope>NUCLEOTIDE SEQUENCE [LARGE SCALE GENOMIC DNA]</scope>
    <source>
        <strain evidence="4 5">R06B22</strain>
    </source>
</reference>
<protein>
    <submittedName>
        <fullName evidence="4">GNAT family N-acetyltransferase</fullName>
        <ecNumber evidence="4">2.3.1.-</ecNumber>
    </submittedName>
</protein>
<evidence type="ECO:0000256" key="1">
    <source>
        <dbReference type="ARBA" id="ARBA00022679"/>
    </source>
</evidence>
<dbReference type="PROSITE" id="PS51186">
    <property type="entry name" value="GNAT"/>
    <property type="match status" value="1"/>
</dbReference>
<dbReference type="SUPFAM" id="SSF55729">
    <property type="entry name" value="Acyl-CoA N-acyltransferases (Nat)"/>
    <property type="match status" value="1"/>
</dbReference>